<dbReference type="Pfam" id="PF05872">
    <property type="entry name" value="HerA_C"/>
    <property type="match status" value="1"/>
</dbReference>
<evidence type="ECO:0000256" key="1">
    <source>
        <dbReference type="ARBA" id="ARBA00022741"/>
    </source>
</evidence>
<reference evidence="10 11" key="1">
    <citation type="submission" date="2016-06" db="EMBL/GenBank/DDBJ databases">
        <authorList>
            <person name="Kjaerup R.B."/>
            <person name="Dalgaard T.S."/>
            <person name="Juul-Madsen H.R."/>
        </authorList>
    </citation>
    <scope>NUCLEOTIDE SEQUENCE [LARGE SCALE GENOMIC DNA]</scope>
    <source>
        <strain evidence="10 11">ACS1953</strain>
    </source>
</reference>
<dbReference type="PANTHER" id="PTHR42957">
    <property type="entry name" value="HELICASE MJ1565-RELATED"/>
    <property type="match status" value="1"/>
</dbReference>
<evidence type="ECO:0008006" key="12">
    <source>
        <dbReference type="Google" id="ProtNLM"/>
    </source>
</evidence>
<feature type="region of interest" description="Disordered" evidence="7">
    <location>
        <begin position="565"/>
        <end position="587"/>
    </location>
</feature>
<feature type="domain" description="Helicase HerA central" evidence="8">
    <location>
        <begin position="133"/>
        <end position="430"/>
    </location>
</feature>
<evidence type="ECO:0000256" key="3">
    <source>
        <dbReference type="ARBA" id="ARBA00022806"/>
    </source>
</evidence>
<dbReference type="InterPro" id="IPR002789">
    <property type="entry name" value="HerA_central"/>
</dbReference>
<evidence type="ECO:0000256" key="4">
    <source>
        <dbReference type="ARBA" id="ARBA00022840"/>
    </source>
</evidence>
<protein>
    <recommendedName>
        <fullName evidence="12">ATPase</fullName>
    </recommendedName>
</protein>
<evidence type="ECO:0000256" key="7">
    <source>
        <dbReference type="SAM" id="MobiDB-lite"/>
    </source>
</evidence>
<evidence type="ECO:0000259" key="8">
    <source>
        <dbReference type="Pfam" id="PF01935"/>
    </source>
</evidence>
<evidence type="ECO:0000256" key="5">
    <source>
        <dbReference type="ARBA" id="ARBA00023125"/>
    </source>
</evidence>
<evidence type="ECO:0000256" key="6">
    <source>
        <dbReference type="ARBA" id="ARBA00023235"/>
    </source>
</evidence>
<dbReference type="GO" id="GO:0003677">
    <property type="term" value="F:DNA binding"/>
    <property type="evidence" value="ECO:0007669"/>
    <property type="project" value="UniProtKB-KW"/>
</dbReference>
<keyword evidence="2" id="KW-0378">Hydrolase</keyword>
<evidence type="ECO:0000313" key="10">
    <source>
        <dbReference type="EMBL" id="OBF15162.1"/>
    </source>
</evidence>
<gene>
    <name evidence="10" type="ORF">A5726_01005</name>
</gene>
<dbReference type="InterPro" id="IPR033186">
    <property type="entry name" value="HerA_C"/>
</dbReference>
<dbReference type="InterPro" id="IPR027417">
    <property type="entry name" value="P-loop_NTPase"/>
</dbReference>
<evidence type="ECO:0000259" key="9">
    <source>
        <dbReference type="Pfam" id="PF05872"/>
    </source>
</evidence>
<evidence type="ECO:0000313" key="11">
    <source>
        <dbReference type="Proteomes" id="UP000093779"/>
    </source>
</evidence>
<sequence>MHDPTHIADVTNVQGDTITAAIRPEAAPGLTFSRGHAYFVGQVGAYVRIPLGLVDLFALVVQVGSAPHSEEDVDGTIPGRPWIRLELLGEAHRDGGFERGVARYPSIGDRVLLVTARELALLYQVEDDARSLRIGHIANAPDLPALIDVTKAITRHTAVVGSTGSGKSTTVASILGRLASADRYPSARILIIDVHGEYGHAFGDDALRLQVDALESQSNETNQQQLFLPYWALPFEDFLYLALGSVDDNSATIVQQLVSDAKRKYVEDHSDLKLDPNSITADTPIPFSIRQLWLNLHEMQFATHTVASNAQTDDTRAYSKDADGRELTGDAETISPPQYQSAAPSRIYLSGANINIRRQTNSLAAKLRDPRYNFLFKPGPWDVDKDGEVESDLGDFLATWLGAPTPIVIADLSSVPNQVLQRIVSVLLRLLYDSLIWSRKLSEGGRARPLLIVLEEAHRYLNDSKDTAGEIVERIVKEGRKFGIGTMIISQRPSEIRATVLSQIGSFIVLRLSNSADRALVRSALPDNLSGLFDAVPVLRTGEAIITGDVVKLPTRVIVETDAARRPDSSDPEVIGRQLPGGWDAPRVPQDYDDVAWAWRRLTPHSRRVVRNAAPSPEEK</sequence>
<keyword evidence="3" id="KW-0347">Helicase</keyword>
<dbReference type="Pfam" id="PF01935">
    <property type="entry name" value="DUF87"/>
    <property type="match status" value="1"/>
</dbReference>
<dbReference type="InterPro" id="IPR008571">
    <property type="entry name" value="HerA-like"/>
</dbReference>
<dbReference type="SUPFAM" id="SSF52540">
    <property type="entry name" value="P-loop containing nucleoside triphosphate hydrolases"/>
    <property type="match status" value="1"/>
</dbReference>
<dbReference type="PANTHER" id="PTHR42957:SF1">
    <property type="entry name" value="HELICASE MJ1565-RELATED"/>
    <property type="match status" value="1"/>
</dbReference>
<dbReference type="Proteomes" id="UP000093779">
    <property type="component" value="Unassembled WGS sequence"/>
</dbReference>
<dbReference type="AlphaFoldDB" id="A0A1A1VGY3"/>
<dbReference type="GO" id="GO:0004386">
    <property type="term" value="F:helicase activity"/>
    <property type="evidence" value="ECO:0007669"/>
    <property type="project" value="UniProtKB-KW"/>
</dbReference>
<keyword evidence="6" id="KW-0413">Isomerase</keyword>
<comment type="caution">
    <text evidence="10">The sequence shown here is derived from an EMBL/GenBank/DDBJ whole genome shotgun (WGS) entry which is preliminary data.</text>
</comment>
<dbReference type="GO" id="GO:0016787">
    <property type="term" value="F:hydrolase activity"/>
    <property type="evidence" value="ECO:0007669"/>
    <property type="project" value="UniProtKB-KW"/>
</dbReference>
<evidence type="ECO:0000256" key="2">
    <source>
        <dbReference type="ARBA" id="ARBA00022801"/>
    </source>
</evidence>
<keyword evidence="5" id="KW-0238">DNA-binding</keyword>
<keyword evidence="1" id="KW-0547">Nucleotide-binding</keyword>
<organism evidence="10 11">
    <name type="scientific">Mycolicibacterium conceptionense</name>
    <dbReference type="NCBI Taxonomy" id="451644"/>
    <lineage>
        <taxon>Bacteria</taxon>
        <taxon>Bacillati</taxon>
        <taxon>Actinomycetota</taxon>
        <taxon>Actinomycetes</taxon>
        <taxon>Mycobacteriales</taxon>
        <taxon>Mycobacteriaceae</taxon>
        <taxon>Mycolicibacterium</taxon>
    </lineage>
</organism>
<name>A0A1A1VGY3_9MYCO</name>
<accession>A0A1A1VGY3</accession>
<feature type="domain" description="Helicase HerA-like C-terminal" evidence="9">
    <location>
        <begin position="444"/>
        <end position="548"/>
    </location>
</feature>
<dbReference type="Gene3D" id="3.40.50.300">
    <property type="entry name" value="P-loop containing nucleotide triphosphate hydrolases"/>
    <property type="match status" value="2"/>
</dbReference>
<proteinExistence type="predicted"/>
<dbReference type="GO" id="GO:0005524">
    <property type="term" value="F:ATP binding"/>
    <property type="evidence" value="ECO:0007669"/>
    <property type="project" value="UniProtKB-KW"/>
</dbReference>
<keyword evidence="4" id="KW-0067">ATP-binding</keyword>
<dbReference type="EMBL" id="LZHX01000082">
    <property type="protein sequence ID" value="OBF15162.1"/>
    <property type="molecule type" value="Genomic_DNA"/>
</dbReference>